<dbReference type="RefSeq" id="WP_265580775.1">
    <property type="nucleotide sequence ID" value="NZ_CP036172.1"/>
</dbReference>
<evidence type="ECO:0000256" key="1">
    <source>
        <dbReference type="SAM" id="Phobius"/>
    </source>
</evidence>
<keyword evidence="1" id="KW-1133">Transmembrane helix</keyword>
<reference evidence="2" key="2">
    <citation type="submission" date="2019-02" db="EMBL/GenBank/DDBJ databases">
        <authorList>
            <person name="Chen S.-C."/>
            <person name="Chien H.-H."/>
            <person name="Lai M.-C."/>
        </authorList>
    </citation>
    <scope>NUCLEOTIDE SEQUENCE</scope>
    <source>
        <strain evidence="2">N2F9704</strain>
    </source>
</reference>
<evidence type="ECO:0000313" key="2">
    <source>
        <dbReference type="EMBL" id="QSZ67855.1"/>
    </source>
</evidence>
<organism evidence="2 3">
    <name type="scientific">Methanofollis aquaemaris</name>
    <dbReference type="NCBI Taxonomy" id="126734"/>
    <lineage>
        <taxon>Archaea</taxon>
        <taxon>Methanobacteriati</taxon>
        <taxon>Methanobacteriota</taxon>
        <taxon>Stenosarchaea group</taxon>
        <taxon>Methanomicrobia</taxon>
        <taxon>Methanomicrobiales</taxon>
        <taxon>Methanomicrobiaceae</taxon>
        <taxon>Methanofollis</taxon>
    </lineage>
</organism>
<evidence type="ECO:0000313" key="3">
    <source>
        <dbReference type="Proteomes" id="UP001042704"/>
    </source>
</evidence>
<reference evidence="2" key="1">
    <citation type="journal article" date="2001" name="Int. J. Syst. Evol. Microbiol.">
        <title>Methanofollis aquaemaris sp. nov., a methanogen isolated from an aquaculture fish pond.</title>
        <authorList>
            <person name="Lai M.C."/>
            <person name="Chen S.C."/>
        </authorList>
    </citation>
    <scope>NUCLEOTIDE SEQUENCE</scope>
    <source>
        <strain evidence="2">N2F9704</strain>
    </source>
</reference>
<name>A0A8A3S6T7_9EURY</name>
<feature type="transmembrane region" description="Helical" evidence="1">
    <location>
        <begin position="171"/>
        <end position="193"/>
    </location>
</feature>
<keyword evidence="1" id="KW-0472">Membrane</keyword>
<dbReference type="EMBL" id="CP036172">
    <property type="protein sequence ID" value="QSZ67855.1"/>
    <property type="molecule type" value="Genomic_DNA"/>
</dbReference>
<feature type="transmembrane region" description="Helical" evidence="1">
    <location>
        <begin position="120"/>
        <end position="139"/>
    </location>
</feature>
<feature type="transmembrane region" description="Helical" evidence="1">
    <location>
        <begin position="325"/>
        <end position="356"/>
    </location>
</feature>
<feature type="transmembrane region" description="Helical" evidence="1">
    <location>
        <begin position="377"/>
        <end position="393"/>
    </location>
</feature>
<protein>
    <recommendedName>
        <fullName evidence="4">Glycosyltransferase RgtA/B/C/D-like domain-containing protein</fullName>
    </recommendedName>
</protein>
<feature type="transmembrane region" description="Helical" evidence="1">
    <location>
        <begin position="250"/>
        <end position="271"/>
    </location>
</feature>
<feature type="transmembrane region" description="Helical" evidence="1">
    <location>
        <begin position="439"/>
        <end position="460"/>
    </location>
</feature>
<sequence>MDTDKRRLSVLQLPHETIKYIFDKLDIIGGLFGAVLGIIVIILSFIGVLGQYYIGFTIIVGSVSYLLLRQYNFHSNQIKAENGNQITDPEILCPRKPPRSFLYPKNTDNISIPNAHKWRILDVIFCFVLIFAQILWYTSDCTRPDLYFILIAIASAILGVEIAIPQSKGSALSMLLKILYISFIIRSGIFFNYPSVMGSDAFTHASIAEVLSNSHFIPPFEISGKYFYYPILHIFIATAKIIPGVDIKTGILIAIGLGSIIIPTLFIYLLGKTLCDSQIGLLGALLFNLTNVVIVRGITNITAGSVTLCCFSIILYFVYRDKKSYVILALLITSIVLITITHQLTTFVVLLALCCITLTSKGINNLNKEKNKAPPSLIVLTLFGVLILFYWSITELSSANSFFEAMVRAVRSMALEGGAYGADKLIVGQQYHYTAIETLIVQSHYLIIPLLVIPGILLWISSKDSRKKTIGISTGLLFIVAYGIPLLGIRTLLTGRWLPLLVALSILPVSDFVIRSVQPIKSNKLKKITLFVLIFFFSLIMITTPAINRDNPIVAKETTVRDQFTHSEIQAVKTTSMISTGDVKIDSAYYGTYRLYGGEQTIIGKGNLWSRIRSLDVLGKNKEVTYDTLYILRECTLHEPIPVRQSDLYGDSKNIPLSEDIFNHFKLGDYNLIYHSKGIYGYNIRGP</sequence>
<proteinExistence type="predicted"/>
<feature type="transmembrane region" description="Helical" evidence="1">
    <location>
        <begin position="52"/>
        <end position="68"/>
    </location>
</feature>
<dbReference type="KEGG" id="maqe:RJ40_10270"/>
<evidence type="ECO:0008006" key="4">
    <source>
        <dbReference type="Google" id="ProtNLM"/>
    </source>
</evidence>
<feature type="transmembrane region" description="Helical" evidence="1">
    <location>
        <begin position="528"/>
        <end position="547"/>
    </location>
</feature>
<feature type="transmembrane region" description="Helical" evidence="1">
    <location>
        <begin position="472"/>
        <end position="491"/>
    </location>
</feature>
<gene>
    <name evidence="2" type="ORF">RJ40_10270</name>
</gene>
<keyword evidence="3" id="KW-1185">Reference proteome</keyword>
<feature type="transmembrane region" description="Helical" evidence="1">
    <location>
        <begin position="497"/>
        <end position="516"/>
    </location>
</feature>
<dbReference type="AlphaFoldDB" id="A0A8A3S6T7"/>
<feature type="transmembrane region" description="Helical" evidence="1">
    <location>
        <begin position="226"/>
        <end position="243"/>
    </location>
</feature>
<feature type="transmembrane region" description="Helical" evidence="1">
    <location>
        <begin position="27"/>
        <end position="46"/>
    </location>
</feature>
<feature type="transmembrane region" description="Helical" evidence="1">
    <location>
        <begin position="145"/>
        <end position="164"/>
    </location>
</feature>
<dbReference type="GeneID" id="76424758"/>
<keyword evidence="1" id="KW-0812">Transmembrane</keyword>
<feature type="transmembrane region" description="Helical" evidence="1">
    <location>
        <begin position="301"/>
        <end position="319"/>
    </location>
</feature>
<accession>A0A8A3S6T7</accession>
<dbReference type="Proteomes" id="UP001042704">
    <property type="component" value="Chromosome"/>
</dbReference>